<gene>
    <name evidence="1" type="ORF">STAFG_5868</name>
</gene>
<dbReference type="OrthoDB" id="4224064at2"/>
<dbReference type="RefSeq" id="WP_020274741.1">
    <property type="nucleotide sequence ID" value="NZ_KE354286.1"/>
</dbReference>
<name>S4MTV7_9ACTN</name>
<dbReference type="PATRIC" id="fig|1283301.3.peg.5833"/>
<dbReference type="HOGENOM" id="CLU_2384757_0_0_11"/>
<dbReference type="EMBL" id="AOPY01001523">
    <property type="protein sequence ID" value="EPJ37052.1"/>
    <property type="molecule type" value="Genomic_DNA"/>
</dbReference>
<reference evidence="1 2" key="1">
    <citation type="submission" date="2013-02" db="EMBL/GenBank/DDBJ databases">
        <title>Draft Genome Sequence of Streptomyces afghaniensis, Which Produces Compounds of the Julimycin B-Complex.</title>
        <authorList>
            <person name="Gruening B.A."/>
            <person name="Praeg A."/>
            <person name="Erxleben A."/>
            <person name="Guenther S."/>
            <person name="Fiedler H.-P."/>
            <person name="Goodfellow M."/>
            <person name="Mueller M."/>
        </authorList>
    </citation>
    <scope>NUCLEOTIDE SEQUENCE [LARGE SCALE GENOMIC DNA]</scope>
    <source>
        <strain evidence="1 2">772</strain>
    </source>
</reference>
<proteinExistence type="predicted"/>
<protein>
    <submittedName>
        <fullName evidence="1">Uncharacterized protein</fullName>
    </submittedName>
</protein>
<dbReference type="Proteomes" id="UP000015001">
    <property type="component" value="Unassembled WGS sequence"/>
</dbReference>
<keyword evidence="2" id="KW-1185">Reference proteome</keyword>
<dbReference type="AlphaFoldDB" id="S4MTV7"/>
<evidence type="ECO:0000313" key="1">
    <source>
        <dbReference type="EMBL" id="EPJ37052.1"/>
    </source>
</evidence>
<organism evidence="1 2">
    <name type="scientific">Streptomyces afghaniensis 772</name>
    <dbReference type="NCBI Taxonomy" id="1283301"/>
    <lineage>
        <taxon>Bacteria</taxon>
        <taxon>Bacillati</taxon>
        <taxon>Actinomycetota</taxon>
        <taxon>Actinomycetes</taxon>
        <taxon>Kitasatosporales</taxon>
        <taxon>Streptomycetaceae</taxon>
        <taxon>Streptomyces</taxon>
    </lineage>
</organism>
<sequence length="94" mass="10230">MGLNDLRIAPVVGVLPAAGARRCTEYVVLVRPGAMAWTGEMRARLDPCARWWTLDELQAEGVAVEPETLPLLLEGYWDGGAAPGGSAQRRRWPS</sequence>
<evidence type="ECO:0000313" key="2">
    <source>
        <dbReference type="Proteomes" id="UP000015001"/>
    </source>
</evidence>
<comment type="caution">
    <text evidence="1">The sequence shown here is derived from an EMBL/GenBank/DDBJ whole genome shotgun (WGS) entry which is preliminary data.</text>
</comment>
<accession>S4MTV7</accession>